<accession>A0A8J5NAW2</accession>
<gene>
    <name evidence="1" type="ORF">Hamer_G023848</name>
</gene>
<dbReference type="AlphaFoldDB" id="A0A8J5NAW2"/>
<organism evidence="1 2">
    <name type="scientific">Homarus americanus</name>
    <name type="common">American lobster</name>
    <dbReference type="NCBI Taxonomy" id="6706"/>
    <lineage>
        <taxon>Eukaryota</taxon>
        <taxon>Metazoa</taxon>
        <taxon>Ecdysozoa</taxon>
        <taxon>Arthropoda</taxon>
        <taxon>Crustacea</taxon>
        <taxon>Multicrustacea</taxon>
        <taxon>Malacostraca</taxon>
        <taxon>Eumalacostraca</taxon>
        <taxon>Eucarida</taxon>
        <taxon>Decapoda</taxon>
        <taxon>Pleocyemata</taxon>
        <taxon>Astacidea</taxon>
        <taxon>Nephropoidea</taxon>
        <taxon>Nephropidae</taxon>
        <taxon>Homarus</taxon>
    </lineage>
</organism>
<evidence type="ECO:0000313" key="1">
    <source>
        <dbReference type="EMBL" id="KAG7176104.1"/>
    </source>
</evidence>
<evidence type="ECO:0000313" key="2">
    <source>
        <dbReference type="Proteomes" id="UP000747542"/>
    </source>
</evidence>
<dbReference type="EMBL" id="JAHLQT010004205">
    <property type="protein sequence ID" value="KAG7176104.1"/>
    <property type="molecule type" value="Genomic_DNA"/>
</dbReference>
<sequence>MSHQTTSQAQSCWKVQYREVRLYIASQVREGELDKFFEGENQVHPPVLSQFGKLKHGTTKAFRVEVVWDEWFPHSTKAGTREGKGKGVKKRVEVTGLIPRNWQEFLRLDENKSEPFSFLAVRVVSKKKEKQLPRMVVAHASDQWRSMGSEQGTDHCSVDGAFTRNCHTVVTECLGTAWQWRQDGGTGGGVAASHWKSACVWVWPRAHREACCGGLS</sequence>
<dbReference type="Proteomes" id="UP000747542">
    <property type="component" value="Unassembled WGS sequence"/>
</dbReference>
<comment type="caution">
    <text evidence="1">The sequence shown here is derived from an EMBL/GenBank/DDBJ whole genome shotgun (WGS) entry which is preliminary data.</text>
</comment>
<proteinExistence type="predicted"/>
<keyword evidence="2" id="KW-1185">Reference proteome</keyword>
<protein>
    <submittedName>
        <fullName evidence="1">Uncharacterized protein</fullName>
    </submittedName>
</protein>
<name>A0A8J5NAW2_HOMAM</name>
<reference evidence="1" key="1">
    <citation type="journal article" date="2021" name="Sci. Adv.">
        <title>The American lobster genome reveals insights on longevity, neural, and immune adaptations.</title>
        <authorList>
            <person name="Polinski J.M."/>
            <person name="Zimin A.V."/>
            <person name="Clark K.F."/>
            <person name="Kohn A.B."/>
            <person name="Sadowski N."/>
            <person name="Timp W."/>
            <person name="Ptitsyn A."/>
            <person name="Khanna P."/>
            <person name="Romanova D.Y."/>
            <person name="Williams P."/>
            <person name="Greenwood S.J."/>
            <person name="Moroz L.L."/>
            <person name="Walt D.R."/>
            <person name="Bodnar A.G."/>
        </authorList>
    </citation>
    <scope>NUCLEOTIDE SEQUENCE</scope>
    <source>
        <strain evidence="1">GMGI-L3</strain>
    </source>
</reference>